<dbReference type="InterPro" id="IPR024875">
    <property type="entry name" value="Protein_Lines"/>
</dbReference>
<feature type="domain" description="Protein Lines N-terminal" evidence="2">
    <location>
        <begin position="545"/>
        <end position="599"/>
    </location>
</feature>
<organism evidence="4 5">
    <name type="scientific">Aplysia californica</name>
    <name type="common">California sea hare</name>
    <dbReference type="NCBI Taxonomy" id="6500"/>
    <lineage>
        <taxon>Eukaryota</taxon>
        <taxon>Metazoa</taxon>
        <taxon>Spiralia</taxon>
        <taxon>Lophotrochozoa</taxon>
        <taxon>Mollusca</taxon>
        <taxon>Gastropoda</taxon>
        <taxon>Heterobranchia</taxon>
        <taxon>Euthyneura</taxon>
        <taxon>Tectipleura</taxon>
        <taxon>Aplysiida</taxon>
        <taxon>Aplysioidea</taxon>
        <taxon>Aplysiidae</taxon>
        <taxon>Aplysia</taxon>
    </lineage>
</organism>
<feature type="region of interest" description="Disordered" evidence="1">
    <location>
        <begin position="718"/>
        <end position="758"/>
    </location>
</feature>
<evidence type="ECO:0000259" key="3">
    <source>
        <dbReference type="Pfam" id="PF14695"/>
    </source>
</evidence>
<feature type="compositionally biased region" description="Acidic residues" evidence="1">
    <location>
        <begin position="726"/>
        <end position="736"/>
    </location>
</feature>
<gene>
    <name evidence="5" type="primary">LOC101853627</name>
</gene>
<dbReference type="PANTHER" id="PTHR16057">
    <property type="entry name" value="WINS1, 2 PROTEIN"/>
    <property type="match status" value="1"/>
</dbReference>
<sequence length="887" mass="98517">MDSAAMNIFRAVCHQENPQLLITPHKFCSDLFLSMHNHVNDSEICSPHSQVLFSSELGLPPCKLMVAVSMTAAVFNYCEYHHINAEKLKLRLSSTSASEKTSSNKDNGGLHIESVDLAQSVYQAKGEAASCQSPTFDQDFHNTIGNGLSVTDWYGQTLLFLLERKIVFTLVTLLQSKCQVIAYVARKTLVTGTRNNFFEVADVLSALETDIIQRTAEESSEVIDLLVQLMSFKSSNSGSVQSLTCKWIVNCVLGIQINITLETSVCVSRRMIGLLQLWKCVLKYLSQCSSDFAISKTLCLLFEEKLLPLADHFFQLEKPSLGHLVCIQYLKVISSMLSLQAFIPVSVHQTALFFLESSPSLFSCGRNSGLFNKTDFVGSSIDASESGLETVSTLTKSFILVLFEASAVLLQGRKACEVSQLVVNSIQFLLHNVCHVATPVAGSALSLDWLPTMFGDQDDKWISALFCLLKIWRYGMRHGWQEGSGREKDLHLAVLQNSAGGEKDKAQEGCNSAKQQNECLTSTGDLHCMAQTGPFQFQEVDLLRQISPHKLFLQFASFIDHDHLVLADFLTSPETCFLAYFTAYLHDLEKDWLNFTITCQQEEDSECDKTVIKHKNSTASLSVCQSPLLAPLQFFNENSKDNKDKNLGLEVLKTDDEVCPSSQHCPRQENVSFRKRPNGDLNFYMNNVTGLCSKETTATALNTAAKKPNLSLVVYTDSDSSSCADDAGDSGEEDSDINSMCSDENPEGNSLFGNKDSDKHSFCSDDNTDRNSLCTDENSAANILSSLLKDTKQNSEGIVKEKMTTKSLNMLTSQPEESAIKEQELHTIPQDKNIDHVMGMLIRLRYHVQRLSLNNLFPYNATPILKLLTSCENCYENLTDSSGYKTP</sequence>
<name>A0ABM1VV96_APLCA</name>
<reference evidence="5" key="1">
    <citation type="submission" date="2025-08" db="UniProtKB">
        <authorList>
            <consortium name="RefSeq"/>
        </authorList>
    </citation>
    <scope>IDENTIFICATION</scope>
</reference>
<proteinExistence type="predicted"/>
<dbReference type="GeneID" id="101853627"/>
<dbReference type="Proteomes" id="UP000694888">
    <property type="component" value="Unplaced"/>
</dbReference>
<evidence type="ECO:0000313" key="4">
    <source>
        <dbReference type="Proteomes" id="UP000694888"/>
    </source>
</evidence>
<evidence type="ECO:0000313" key="5">
    <source>
        <dbReference type="RefSeq" id="XP_035826338.1"/>
    </source>
</evidence>
<dbReference type="InterPro" id="IPR032794">
    <property type="entry name" value="LINES_N"/>
</dbReference>
<evidence type="ECO:0000256" key="1">
    <source>
        <dbReference type="SAM" id="MobiDB-lite"/>
    </source>
</evidence>
<evidence type="ECO:0000259" key="2">
    <source>
        <dbReference type="Pfam" id="PF14694"/>
    </source>
</evidence>
<dbReference type="Pfam" id="PF14695">
    <property type="entry name" value="LINES_C"/>
    <property type="match status" value="1"/>
</dbReference>
<dbReference type="PANTHER" id="PTHR16057:SF1">
    <property type="entry name" value="PROTEIN LINES HOMOLOG 1"/>
    <property type="match status" value="1"/>
</dbReference>
<dbReference type="InterPro" id="IPR029415">
    <property type="entry name" value="Lines_C"/>
</dbReference>
<dbReference type="RefSeq" id="XP_035826338.1">
    <property type="nucleotide sequence ID" value="XM_035970445.1"/>
</dbReference>
<feature type="compositionally biased region" description="Polar residues" evidence="1">
    <location>
        <begin position="737"/>
        <end position="752"/>
    </location>
</feature>
<feature type="domain" description="Protein Lines C-terminal" evidence="3">
    <location>
        <begin position="837"/>
        <end position="873"/>
    </location>
</feature>
<dbReference type="Pfam" id="PF14694">
    <property type="entry name" value="LINES_N"/>
    <property type="match status" value="1"/>
</dbReference>
<accession>A0ABM1VV96</accession>
<keyword evidence="4" id="KW-1185">Reference proteome</keyword>
<protein>
    <submittedName>
        <fullName evidence="5">Uncharacterized protein LOC101853627</fullName>
    </submittedName>
</protein>